<dbReference type="PANTHER" id="PTHR43071:SF1">
    <property type="entry name" value="2-AMINO-4-HYDROXY-6-HYDROXYMETHYLDIHYDROPTERIDINE PYROPHOSPHOKINASE"/>
    <property type="match status" value="1"/>
</dbReference>
<evidence type="ECO:0000256" key="10">
    <source>
        <dbReference type="ARBA" id="ARBA00029409"/>
    </source>
</evidence>
<dbReference type="SUPFAM" id="SSF52540">
    <property type="entry name" value="P-loop containing nucleoside triphosphate hydrolases"/>
    <property type="match status" value="1"/>
</dbReference>
<dbReference type="SUPFAM" id="SSF55083">
    <property type="entry name" value="6-hydroxymethyl-7,8-dihydropterin pyrophosphokinase, HPPK"/>
    <property type="match status" value="1"/>
</dbReference>
<name>A0A3M0A5X7_9FLAO</name>
<keyword evidence="9" id="KW-0289">Folate biosynthesis</keyword>
<feature type="domain" description="7,8-dihydro-6-hydroxymethylpterin-pyrophosphokinase" evidence="13">
    <location>
        <begin position="8"/>
        <end position="134"/>
    </location>
</feature>
<evidence type="ECO:0000313" key="15">
    <source>
        <dbReference type="EMBL" id="RMA77875.1"/>
    </source>
</evidence>
<dbReference type="GO" id="GO:0016301">
    <property type="term" value="F:kinase activity"/>
    <property type="evidence" value="ECO:0007669"/>
    <property type="project" value="UniProtKB-KW"/>
</dbReference>
<dbReference type="Gene3D" id="3.30.70.560">
    <property type="entry name" value="7,8-Dihydro-6-hydroxymethylpterin-pyrophosphokinase HPPK"/>
    <property type="match status" value="1"/>
</dbReference>
<dbReference type="Pfam" id="PF01712">
    <property type="entry name" value="dNK"/>
    <property type="match status" value="1"/>
</dbReference>
<dbReference type="GO" id="GO:0005524">
    <property type="term" value="F:ATP binding"/>
    <property type="evidence" value="ECO:0007669"/>
    <property type="project" value="UniProtKB-KW"/>
</dbReference>
<dbReference type="CDD" id="cd01673">
    <property type="entry name" value="dNK"/>
    <property type="match status" value="1"/>
</dbReference>
<dbReference type="Pfam" id="PF01288">
    <property type="entry name" value="HPPK"/>
    <property type="match status" value="1"/>
</dbReference>
<comment type="pathway">
    <text evidence="1">Cofactor biosynthesis; tetrahydrofolate biosynthesis; 2-amino-4-hydroxy-6-hydroxymethyl-7,8-dihydropteridine diphosphate from 7,8-dihydroneopterin triphosphate: step 4/4.</text>
</comment>
<evidence type="ECO:0000256" key="11">
    <source>
        <dbReference type="ARBA" id="ARBA00029766"/>
    </source>
</evidence>
<keyword evidence="16" id="KW-1185">Reference proteome</keyword>
<dbReference type="GO" id="GO:0046656">
    <property type="term" value="P:folic acid biosynthetic process"/>
    <property type="evidence" value="ECO:0007669"/>
    <property type="project" value="UniProtKB-KW"/>
</dbReference>
<dbReference type="Proteomes" id="UP000280368">
    <property type="component" value="Unassembled WGS sequence"/>
</dbReference>
<evidence type="ECO:0000256" key="8">
    <source>
        <dbReference type="ARBA" id="ARBA00022840"/>
    </source>
</evidence>
<dbReference type="GO" id="GO:0046654">
    <property type="term" value="P:tetrahydrofolate biosynthetic process"/>
    <property type="evidence" value="ECO:0007669"/>
    <property type="project" value="UniProtKB-UniPathway"/>
</dbReference>
<evidence type="ECO:0000256" key="12">
    <source>
        <dbReference type="ARBA" id="ARBA00033413"/>
    </source>
</evidence>
<comment type="function">
    <text evidence="10">Catalyzes the transfer of pyrophosphate from adenosine triphosphate (ATP) to 6-hydroxymethyl-7,8-dihydropterin, an enzymatic step in folate biosynthesis pathway.</text>
</comment>
<evidence type="ECO:0000256" key="5">
    <source>
        <dbReference type="ARBA" id="ARBA00022679"/>
    </source>
</evidence>
<evidence type="ECO:0000259" key="14">
    <source>
        <dbReference type="Pfam" id="PF01712"/>
    </source>
</evidence>
<keyword evidence="5" id="KW-0808">Transferase</keyword>
<dbReference type="InterPro" id="IPR000550">
    <property type="entry name" value="Hppk"/>
</dbReference>
<keyword evidence="7 15" id="KW-0418">Kinase</keyword>
<keyword evidence="6" id="KW-0547">Nucleotide-binding</keyword>
<dbReference type="OrthoDB" id="9776634at2"/>
<organism evidence="15 16">
    <name type="scientific">Flavobacterium weaverense</name>
    <dbReference type="NCBI Taxonomy" id="271156"/>
    <lineage>
        <taxon>Bacteria</taxon>
        <taxon>Pseudomonadati</taxon>
        <taxon>Bacteroidota</taxon>
        <taxon>Flavobacteriia</taxon>
        <taxon>Flavobacteriales</taxon>
        <taxon>Flavobacteriaceae</taxon>
        <taxon>Flavobacterium</taxon>
    </lineage>
</organism>
<accession>A0A3M0A5X7</accession>
<dbReference type="EC" id="2.7.6.3" evidence="3"/>
<dbReference type="InterPro" id="IPR027417">
    <property type="entry name" value="P-loop_NTPase"/>
</dbReference>
<evidence type="ECO:0000256" key="9">
    <source>
        <dbReference type="ARBA" id="ARBA00022909"/>
    </source>
</evidence>
<evidence type="ECO:0000256" key="7">
    <source>
        <dbReference type="ARBA" id="ARBA00022777"/>
    </source>
</evidence>
<proteinExistence type="inferred from homology"/>
<sequence length="381" mass="44029">MKSQHQVILSLGSNQGNRLEIIEKCIALIHQEIGTVIKVSQLYESPSWGFDSDAFYNCAILIHTTSTAQKVLSQALKVEKKLGRIRGAASGYQSRIIDIDLIAFDEEIIESEKLQIPHPLMQNRNFVLLPILDLKLDWKHPVFKKTIKELLDASPDESVCKVVQNLSSPLANLALEQFNYVAFEGNIGAGKTTLATKIAEDFNAKTVLERFADNPFLPKFYKDQNRYAFPLEMSFLADRYQQLSDDLAQFDLFKDFIVADYHIFKSLIFAKITLADDEYRLYRNLFDIIYKEMPKPDLYIYLYQNSERLLQNIKKRGRSYEQEIPADYLDKINSGYLDYIKSQTDLNVLIIDVSDRDFVKNQEDYLFILSEIQNKINKVSL</sequence>
<keyword evidence="8" id="KW-0067">ATP-binding</keyword>
<dbReference type="Gene3D" id="3.40.50.300">
    <property type="entry name" value="P-loop containing nucleotide triphosphate hydrolases"/>
    <property type="match status" value="1"/>
</dbReference>
<evidence type="ECO:0000256" key="4">
    <source>
        <dbReference type="ARBA" id="ARBA00016218"/>
    </source>
</evidence>
<feature type="domain" description="Deoxynucleoside kinase" evidence="14">
    <location>
        <begin position="183"/>
        <end position="375"/>
    </location>
</feature>
<evidence type="ECO:0000256" key="2">
    <source>
        <dbReference type="ARBA" id="ARBA00005810"/>
    </source>
</evidence>
<dbReference type="CDD" id="cd00483">
    <property type="entry name" value="HPPK"/>
    <property type="match status" value="1"/>
</dbReference>
<gene>
    <name evidence="15" type="ORF">BC961_0227</name>
</gene>
<dbReference type="EMBL" id="REFH01000007">
    <property type="protein sequence ID" value="RMA77875.1"/>
    <property type="molecule type" value="Genomic_DNA"/>
</dbReference>
<comment type="caution">
    <text evidence="15">The sequence shown here is derived from an EMBL/GenBank/DDBJ whole genome shotgun (WGS) entry which is preliminary data.</text>
</comment>
<dbReference type="PANTHER" id="PTHR43071">
    <property type="entry name" value="2-AMINO-4-HYDROXY-6-HYDROXYMETHYLDIHYDROPTERIDINE PYROPHOSPHOKINASE"/>
    <property type="match status" value="1"/>
</dbReference>
<dbReference type="NCBIfam" id="TIGR01498">
    <property type="entry name" value="folK"/>
    <property type="match status" value="1"/>
</dbReference>
<evidence type="ECO:0000256" key="6">
    <source>
        <dbReference type="ARBA" id="ARBA00022741"/>
    </source>
</evidence>
<evidence type="ECO:0000313" key="16">
    <source>
        <dbReference type="Proteomes" id="UP000280368"/>
    </source>
</evidence>
<dbReference type="GO" id="GO:0003848">
    <property type="term" value="F:2-amino-4-hydroxy-6-hydroxymethyldihydropteridine diphosphokinase activity"/>
    <property type="evidence" value="ECO:0007669"/>
    <property type="project" value="UniProtKB-EC"/>
</dbReference>
<dbReference type="AlphaFoldDB" id="A0A3M0A5X7"/>
<evidence type="ECO:0000256" key="1">
    <source>
        <dbReference type="ARBA" id="ARBA00005051"/>
    </source>
</evidence>
<evidence type="ECO:0000256" key="3">
    <source>
        <dbReference type="ARBA" id="ARBA00013253"/>
    </source>
</evidence>
<reference evidence="15 16" key="1">
    <citation type="submission" date="2018-10" db="EMBL/GenBank/DDBJ databases">
        <title>Genomic Encyclopedia of Archaeal and Bacterial Type Strains, Phase II (KMG-II): from individual species to whole genera.</title>
        <authorList>
            <person name="Goeker M."/>
        </authorList>
    </citation>
    <scope>NUCLEOTIDE SEQUENCE [LARGE SCALE GENOMIC DNA]</scope>
    <source>
        <strain evidence="15 16">DSM 19727</strain>
    </source>
</reference>
<dbReference type="InterPro" id="IPR035907">
    <property type="entry name" value="Hppk_sf"/>
</dbReference>
<comment type="similarity">
    <text evidence="2">Belongs to the HPPK family.</text>
</comment>
<protein>
    <recommendedName>
        <fullName evidence="4">2-amino-4-hydroxy-6-hydroxymethyldihydropteridine pyrophosphokinase</fullName>
        <ecNumber evidence="3">2.7.6.3</ecNumber>
    </recommendedName>
    <alternativeName>
        <fullName evidence="11">6-hydroxymethyl-7,8-dihydropterin pyrophosphokinase</fullName>
    </alternativeName>
    <alternativeName>
        <fullName evidence="12">7,8-dihydro-6-hydroxymethylpterin-pyrophosphokinase</fullName>
    </alternativeName>
</protein>
<dbReference type="InterPro" id="IPR031314">
    <property type="entry name" value="DNK_dom"/>
</dbReference>
<dbReference type="RefSeq" id="WP_121924011.1">
    <property type="nucleotide sequence ID" value="NZ_CBCSGA010000002.1"/>
</dbReference>
<dbReference type="UniPathway" id="UPA00077">
    <property type="reaction ID" value="UER00155"/>
</dbReference>
<evidence type="ECO:0000259" key="13">
    <source>
        <dbReference type="Pfam" id="PF01288"/>
    </source>
</evidence>